<name>A0A1H9SPB6_9EURY</name>
<protein>
    <submittedName>
        <fullName evidence="1">Uncharacterized protein</fullName>
    </submittedName>
</protein>
<gene>
    <name evidence="1" type="ORF">SAMN04489841_4754</name>
</gene>
<keyword evidence="2" id="KW-1185">Reference proteome</keyword>
<dbReference type="AlphaFoldDB" id="A0A1H9SPB6"/>
<sequence>MHIDRDVRSGIDPTLSLALWVWLYVPGAIAHGPLRTGENDRG</sequence>
<accession>A0A1H9SPB6</accession>
<dbReference type="Proteomes" id="UP000199114">
    <property type="component" value="Unassembled WGS sequence"/>
</dbReference>
<reference evidence="2" key="1">
    <citation type="submission" date="2016-10" db="EMBL/GenBank/DDBJ databases">
        <authorList>
            <person name="Varghese N."/>
            <person name="Submissions S."/>
        </authorList>
    </citation>
    <scope>NUCLEOTIDE SEQUENCE [LARGE SCALE GENOMIC DNA]</scope>
    <source>
        <strain evidence="2">DSM 25055</strain>
    </source>
</reference>
<evidence type="ECO:0000313" key="1">
    <source>
        <dbReference type="EMBL" id="SER86852.1"/>
    </source>
</evidence>
<dbReference type="EMBL" id="FOFD01000009">
    <property type="protein sequence ID" value="SER86852.1"/>
    <property type="molecule type" value="Genomic_DNA"/>
</dbReference>
<evidence type="ECO:0000313" key="2">
    <source>
        <dbReference type="Proteomes" id="UP000199114"/>
    </source>
</evidence>
<dbReference type="STRING" id="1186196.SAMN04489841_4754"/>
<dbReference type="RefSeq" id="WP_281246993.1">
    <property type="nucleotide sequence ID" value="NZ_FOFD01000009.1"/>
</dbReference>
<proteinExistence type="predicted"/>
<organism evidence="1 2">
    <name type="scientific">Natrinema salaciae</name>
    <dbReference type="NCBI Taxonomy" id="1186196"/>
    <lineage>
        <taxon>Archaea</taxon>
        <taxon>Methanobacteriati</taxon>
        <taxon>Methanobacteriota</taxon>
        <taxon>Stenosarchaea group</taxon>
        <taxon>Halobacteria</taxon>
        <taxon>Halobacteriales</taxon>
        <taxon>Natrialbaceae</taxon>
        <taxon>Natrinema</taxon>
    </lineage>
</organism>